<evidence type="ECO:0000313" key="5">
    <source>
        <dbReference type="Proteomes" id="UP000681720"/>
    </source>
</evidence>
<comment type="caution">
    <text evidence="2">The sequence shown here is derived from an EMBL/GenBank/DDBJ whole genome shotgun (WGS) entry which is preliminary data.</text>
</comment>
<evidence type="ECO:0000313" key="4">
    <source>
        <dbReference type="EMBL" id="CAF4923297.1"/>
    </source>
</evidence>
<keyword evidence="1" id="KW-0812">Transmembrane</keyword>
<organism evidence="2 5">
    <name type="scientific">Rotaria magnacalcarata</name>
    <dbReference type="NCBI Taxonomy" id="392030"/>
    <lineage>
        <taxon>Eukaryota</taxon>
        <taxon>Metazoa</taxon>
        <taxon>Spiralia</taxon>
        <taxon>Gnathifera</taxon>
        <taxon>Rotifera</taxon>
        <taxon>Eurotatoria</taxon>
        <taxon>Bdelloidea</taxon>
        <taxon>Philodinida</taxon>
        <taxon>Philodinidae</taxon>
        <taxon>Rotaria</taxon>
    </lineage>
</organism>
<dbReference type="EMBL" id="CAJOBI010180234">
    <property type="protein sequence ID" value="CAF4923297.1"/>
    <property type="molecule type" value="Genomic_DNA"/>
</dbReference>
<feature type="transmembrane region" description="Helical" evidence="1">
    <location>
        <begin position="26"/>
        <end position="43"/>
    </location>
</feature>
<feature type="non-terminal residue" evidence="2">
    <location>
        <position position="44"/>
    </location>
</feature>
<dbReference type="Proteomes" id="UP000676336">
    <property type="component" value="Unassembled WGS sequence"/>
</dbReference>
<dbReference type="Proteomes" id="UP000681967">
    <property type="component" value="Unassembled WGS sequence"/>
</dbReference>
<dbReference type="EMBL" id="CAJOBH010143878">
    <property type="protein sequence ID" value="CAF4817801.1"/>
    <property type="molecule type" value="Genomic_DNA"/>
</dbReference>
<evidence type="ECO:0000313" key="3">
    <source>
        <dbReference type="EMBL" id="CAF4817801.1"/>
    </source>
</evidence>
<gene>
    <name evidence="3" type="ORF">BYL167_LOCUS48856</name>
    <name evidence="2" type="ORF">GIL414_LOCUS38958</name>
    <name evidence="4" type="ORF">SMN809_LOCUS52817</name>
</gene>
<keyword evidence="1" id="KW-1133">Transmembrane helix</keyword>
<reference evidence="2" key="1">
    <citation type="submission" date="2021-02" db="EMBL/GenBank/DDBJ databases">
        <authorList>
            <person name="Nowell W R."/>
        </authorList>
    </citation>
    <scope>NUCLEOTIDE SEQUENCE</scope>
</reference>
<keyword evidence="1" id="KW-0472">Membrane</keyword>
<sequence length="44" mass="5114">MYTSSVLFGFILAISTYVLMPYGHEIFYLATIISPWMLVLVWIL</sequence>
<accession>A0A8S2Z5T7</accession>
<dbReference type="Proteomes" id="UP000681720">
    <property type="component" value="Unassembled WGS sequence"/>
</dbReference>
<name>A0A8S2Z5T7_9BILA</name>
<dbReference type="AlphaFoldDB" id="A0A8S2Z5T7"/>
<evidence type="ECO:0000313" key="2">
    <source>
        <dbReference type="EMBL" id="CAF4601731.1"/>
    </source>
</evidence>
<dbReference type="EMBL" id="CAJOBJ010104267">
    <property type="protein sequence ID" value="CAF4601731.1"/>
    <property type="molecule type" value="Genomic_DNA"/>
</dbReference>
<evidence type="ECO:0000256" key="1">
    <source>
        <dbReference type="SAM" id="Phobius"/>
    </source>
</evidence>
<proteinExistence type="predicted"/>
<protein>
    <submittedName>
        <fullName evidence="2">Uncharacterized protein</fullName>
    </submittedName>
</protein>